<accession>A0A4U7N6K4</accession>
<feature type="transmembrane region" description="Helical" evidence="5">
    <location>
        <begin position="40"/>
        <end position="60"/>
    </location>
</feature>
<name>A0A4U7N6K4_9RHOB</name>
<reference evidence="7 8" key="1">
    <citation type="submission" date="2019-04" db="EMBL/GenBank/DDBJ databases">
        <title>Genome sequence of Pelagicola litoralis CL-ES2.</title>
        <authorList>
            <person name="Cao J."/>
        </authorList>
    </citation>
    <scope>NUCLEOTIDE SEQUENCE [LARGE SCALE GENOMIC DNA]</scope>
    <source>
        <strain evidence="7 8">CL-ES2</strain>
    </source>
</reference>
<feature type="transmembrane region" description="Helical" evidence="5">
    <location>
        <begin position="158"/>
        <end position="177"/>
    </location>
</feature>
<dbReference type="InterPro" id="IPR050638">
    <property type="entry name" value="AA-Vitamin_Transporters"/>
</dbReference>
<evidence type="ECO:0000259" key="6">
    <source>
        <dbReference type="Pfam" id="PF00892"/>
    </source>
</evidence>
<dbReference type="EMBL" id="SULI01000006">
    <property type="protein sequence ID" value="TKZ21267.1"/>
    <property type="molecule type" value="Genomic_DNA"/>
</dbReference>
<dbReference type="PANTHER" id="PTHR32322">
    <property type="entry name" value="INNER MEMBRANE TRANSPORTER"/>
    <property type="match status" value="1"/>
</dbReference>
<dbReference type="InterPro" id="IPR037185">
    <property type="entry name" value="EmrE-like"/>
</dbReference>
<keyword evidence="3 5" id="KW-1133">Transmembrane helix</keyword>
<keyword evidence="8" id="KW-1185">Reference proteome</keyword>
<keyword evidence="2 5" id="KW-0812">Transmembrane</keyword>
<protein>
    <submittedName>
        <fullName evidence="7">DMT family transporter</fullName>
    </submittedName>
</protein>
<feature type="transmembrane region" description="Helical" evidence="5">
    <location>
        <begin position="105"/>
        <end position="123"/>
    </location>
</feature>
<feature type="transmembrane region" description="Helical" evidence="5">
    <location>
        <begin position="132"/>
        <end position="152"/>
    </location>
</feature>
<feature type="transmembrane region" description="Helical" evidence="5">
    <location>
        <begin position="72"/>
        <end position="93"/>
    </location>
</feature>
<feature type="transmembrane region" description="Helical" evidence="5">
    <location>
        <begin position="277"/>
        <end position="293"/>
    </location>
</feature>
<evidence type="ECO:0000256" key="3">
    <source>
        <dbReference type="ARBA" id="ARBA00022989"/>
    </source>
</evidence>
<dbReference type="OrthoDB" id="9810556at2"/>
<evidence type="ECO:0000256" key="5">
    <source>
        <dbReference type="SAM" id="Phobius"/>
    </source>
</evidence>
<dbReference type="Proteomes" id="UP000306575">
    <property type="component" value="Unassembled WGS sequence"/>
</dbReference>
<organism evidence="7 8">
    <name type="scientific">Shimia litoralis</name>
    <dbReference type="NCBI Taxonomy" id="420403"/>
    <lineage>
        <taxon>Bacteria</taxon>
        <taxon>Pseudomonadati</taxon>
        <taxon>Pseudomonadota</taxon>
        <taxon>Alphaproteobacteria</taxon>
        <taxon>Rhodobacterales</taxon>
        <taxon>Roseobacteraceae</taxon>
    </lineage>
</organism>
<feature type="transmembrane region" description="Helical" evidence="5">
    <location>
        <begin position="189"/>
        <end position="208"/>
    </location>
</feature>
<proteinExistence type="predicted"/>
<evidence type="ECO:0000313" key="7">
    <source>
        <dbReference type="EMBL" id="TKZ21267.1"/>
    </source>
</evidence>
<dbReference type="PANTHER" id="PTHR32322:SF9">
    <property type="entry name" value="AMINO-ACID METABOLITE EFFLUX PUMP-RELATED"/>
    <property type="match status" value="1"/>
</dbReference>
<evidence type="ECO:0000256" key="1">
    <source>
        <dbReference type="ARBA" id="ARBA00004141"/>
    </source>
</evidence>
<dbReference type="AlphaFoldDB" id="A0A4U7N6K4"/>
<dbReference type="Pfam" id="PF00892">
    <property type="entry name" value="EamA"/>
    <property type="match status" value="2"/>
</dbReference>
<feature type="transmembrane region" description="Helical" evidence="5">
    <location>
        <begin position="12"/>
        <end position="34"/>
    </location>
</feature>
<keyword evidence="4 5" id="KW-0472">Membrane</keyword>
<evidence type="ECO:0000256" key="2">
    <source>
        <dbReference type="ARBA" id="ARBA00022692"/>
    </source>
</evidence>
<feature type="domain" description="EamA" evidence="6">
    <location>
        <begin position="18"/>
        <end position="144"/>
    </location>
</feature>
<gene>
    <name evidence="7" type="ORF">FAP39_07565</name>
</gene>
<dbReference type="InterPro" id="IPR000620">
    <property type="entry name" value="EamA_dom"/>
</dbReference>
<feature type="transmembrane region" description="Helical" evidence="5">
    <location>
        <begin position="220"/>
        <end position="240"/>
    </location>
</feature>
<dbReference type="GO" id="GO:0016020">
    <property type="term" value="C:membrane"/>
    <property type="evidence" value="ECO:0007669"/>
    <property type="project" value="UniProtKB-SubCell"/>
</dbReference>
<feature type="domain" description="EamA" evidence="6">
    <location>
        <begin position="160"/>
        <end position="292"/>
    </location>
</feature>
<dbReference type="RefSeq" id="WP_138015787.1">
    <property type="nucleotide sequence ID" value="NZ_SULI01000006.1"/>
</dbReference>
<comment type="subcellular location">
    <subcellularLocation>
        <location evidence="1">Membrane</location>
        <topology evidence="1">Multi-pass membrane protein</topology>
    </subcellularLocation>
</comment>
<comment type="caution">
    <text evidence="7">The sequence shown here is derived from an EMBL/GenBank/DDBJ whole genome shotgun (WGS) entry which is preliminary data.</text>
</comment>
<evidence type="ECO:0000256" key="4">
    <source>
        <dbReference type="ARBA" id="ARBA00023136"/>
    </source>
</evidence>
<sequence length="304" mass="32388">MTKVSQKSMSTQAWAELLVLGCIWGGVFLAARLALNEVGVITAVAHRTFWAALVLWTVVIAKGLTLPRSWRLWGVFMVMGLLNNLIPFALLNWSQLYIESGLTSIFNATTAIFGVIAAAIFFADEKLSPRKIIGVGFGFLGVATAIGLENLTQFDLRSIAQLAAITATISYAFAAVWARKHLSDQHPEIAAAGMLTCSAVIAIPAAILVDGPISFDLAPVTIGALTYISVVATAGAYLLYYRVMRMAGIGNLSLVTLLIPPFAIGLGALVLGETISSNAYAGFALLALGLLILDGRIMTWLRRS</sequence>
<dbReference type="SUPFAM" id="SSF103481">
    <property type="entry name" value="Multidrug resistance efflux transporter EmrE"/>
    <property type="match status" value="2"/>
</dbReference>
<feature type="transmembrane region" description="Helical" evidence="5">
    <location>
        <begin position="252"/>
        <end position="271"/>
    </location>
</feature>
<evidence type="ECO:0000313" key="8">
    <source>
        <dbReference type="Proteomes" id="UP000306575"/>
    </source>
</evidence>